<reference evidence="2 3" key="1">
    <citation type="submission" date="2021-01" db="EMBL/GenBank/DDBJ databases">
        <title>WGS of actinomycetes isolated from Thailand.</title>
        <authorList>
            <person name="Thawai C."/>
        </authorList>
    </citation>
    <scope>NUCLEOTIDE SEQUENCE [LARGE SCALE GENOMIC DNA]</scope>
    <source>
        <strain evidence="2 3">CA1R205</strain>
    </source>
</reference>
<dbReference type="Proteomes" id="UP000634229">
    <property type="component" value="Unassembled WGS sequence"/>
</dbReference>
<evidence type="ECO:0000313" key="3">
    <source>
        <dbReference type="Proteomes" id="UP000634229"/>
    </source>
</evidence>
<name>A0ABS1N852_9ACTN</name>
<gene>
    <name evidence="2" type="ORF">JK363_05380</name>
</gene>
<proteinExistence type="predicted"/>
<evidence type="ECO:0000256" key="1">
    <source>
        <dbReference type="SAM" id="MobiDB-lite"/>
    </source>
</evidence>
<dbReference type="RefSeq" id="WP_201871956.1">
    <property type="nucleotide sequence ID" value="NZ_JAERRF010000003.1"/>
</dbReference>
<dbReference type="EMBL" id="JAERRF010000003">
    <property type="protein sequence ID" value="MBL1096104.1"/>
    <property type="molecule type" value="Genomic_DNA"/>
</dbReference>
<protein>
    <recommendedName>
        <fullName evidence="4">DUF1579 domain-containing protein</fullName>
    </recommendedName>
</protein>
<keyword evidence="3" id="KW-1185">Reference proteome</keyword>
<accession>A0ABS1N852</accession>
<evidence type="ECO:0008006" key="4">
    <source>
        <dbReference type="Google" id="ProtNLM"/>
    </source>
</evidence>
<feature type="region of interest" description="Disordered" evidence="1">
    <location>
        <begin position="82"/>
        <end position="106"/>
    </location>
</feature>
<organism evidence="2 3">
    <name type="scientific">Streptomyces coffeae</name>
    <dbReference type="NCBI Taxonomy" id="621382"/>
    <lineage>
        <taxon>Bacteria</taxon>
        <taxon>Bacillati</taxon>
        <taxon>Actinomycetota</taxon>
        <taxon>Actinomycetes</taxon>
        <taxon>Kitasatosporales</taxon>
        <taxon>Streptomycetaceae</taxon>
        <taxon>Streptomyces</taxon>
    </lineage>
</organism>
<evidence type="ECO:0000313" key="2">
    <source>
        <dbReference type="EMBL" id="MBL1096104.1"/>
    </source>
</evidence>
<sequence>MHGDDGLVGRWNSAPFDYGAMESSELGFLPDGRGWSVFASVSGELSVTRFRWRCPAPGRLVLREEWLTSGVWAPGEEDWSFASVDSGGPVDGTTDTAYTLGPETPPGAGRTPLWAVRFEEAVEFSHFFAREEGPVRPDQDPSYRHVPSG</sequence>
<comment type="caution">
    <text evidence="2">The sequence shown here is derived from an EMBL/GenBank/DDBJ whole genome shotgun (WGS) entry which is preliminary data.</text>
</comment>